<feature type="domain" description="BioF2-like acetyltransferase" evidence="1">
    <location>
        <begin position="101"/>
        <end position="242"/>
    </location>
</feature>
<proteinExistence type="predicted"/>
<dbReference type="Pfam" id="PF13480">
    <property type="entry name" value="Acetyltransf_6"/>
    <property type="match status" value="1"/>
</dbReference>
<gene>
    <name evidence="2" type="ORF">M9980_01910</name>
</gene>
<dbReference type="Gene3D" id="3.40.630.30">
    <property type="match status" value="1"/>
</dbReference>
<name>A0ABY4TUD3_9SPHN</name>
<dbReference type="SUPFAM" id="SSF55729">
    <property type="entry name" value="Acyl-CoA N-acyltransferases (Nat)"/>
    <property type="match status" value="1"/>
</dbReference>
<accession>A0ABY4TUD3</accession>
<evidence type="ECO:0000313" key="2">
    <source>
        <dbReference type="EMBL" id="URW76010.1"/>
    </source>
</evidence>
<dbReference type="InterPro" id="IPR016181">
    <property type="entry name" value="Acyl_CoA_acyltransferase"/>
</dbReference>
<dbReference type="EMBL" id="CP098401">
    <property type="protein sequence ID" value="URW76010.1"/>
    <property type="molecule type" value="Genomic_DNA"/>
</dbReference>
<protein>
    <submittedName>
        <fullName evidence="2">GNAT family N-acetyltransferase</fullName>
    </submittedName>
</protein>
<organism evidence="2 3">
    <name type="scientific">Sphingomonas donggukensis</name>
    <dbReference type="NCBI Taxonomy" id="2949093"/>
    <lineage>
        <taxon>Bacteria</taxon>
        <taxon>Pseudomonadati</taxon>
        <taxon>Pseudomonadota</taxon>
        <taxon>Alphaproteobacteria</taxon>
        <taxon>Sphingomonadales</taxon>
        <taxon>Sphingomonadaceae</taxon>
        <taxon>Sphingomonas</taxon>
    </lineage>
</organism>
<sequence>MTIAAPLPLKFQIGARTLFTLKRRLVRVALSLDDARAERAPVVPALDAGADGYLVTSLPEDRLGEVAAARGMIAHVRQRYTRYFADLAPGYDAWWAGLSGNTRSTLKRKTKKAGAVEVRRYRTPAEIEEFHALARVVAATTYQEKLLGAGLPDTPVFRHEMVALAAAGQVRAWLLFVEGRAVAYLYCPIVDSVVIYAYVGHDPAVGVLSPGTLLQWEAMRDLFAEGDLRAFDFTEGEGQHKRALASGGVACVDLLLLRPTVANRAAIAALAGFDGAVARAKRLVARGGLRDMVRKLRRG</sequence>
<dbReference type="InterPro" id="IPR038740">
    <property type="entry name" value="BioF2-like_GNAT_dom"/>
</dbReference>
<dbReference type="RefSeq" id="WP_250752765.1">
    <property type="nucleotide sequence ID" value="NZ_CP098401.1"/>
</dbReference>
<keyword evidence="3" id="KW-1185">Reference proteome</keyword>
<evidence type="ECO:0000313" key="3">
    <source>
        <dbReference type="Proteomes" id="UP001055580"/>
    </source>
</evidence>
<reference evidence="2" key="1">
    <citation type="submission" date="2022-05" db="EMBL/GenBank/DDBJ databases">
        <title>Sphingomonas sp. strain RMG20 Genome sequencing and assembly.</title>
        <authorList>
            <person name="Kim I."/>
        </authorList>
    </citation>
    <scope>NUCLEOTIDE SEQUENCE</scope>
    <source>
        <strain evidence="2">RMG20</strain>
    </source>
</reference>
<dbReference type="Proteomes" id="UP001055580">
    <property type="component" value="Chromosome"/>
</dbReference>
<evidence type="ECO:0000259" key="1">
    <source>
        <dbReference type="Pfam" id="PF13480"/>
    </source>
</evidence>